<evidence type="ECO:0000313" key="2">
    <source>
        <dbReference type="EMBL" id="PPQ96996.1"/>
    </source>
</evidence>
<organism evidence="2 3">
    <name type="scientific">Gymnopilus dilepis</name>
    <dbReference type="NCBI Taxonomy" id="231916"/>
    <lineage>
        <taxon>Eukaryota</taxon>
        <taxon>Fungi</taxon>
        <taxon>Dikarya</taxon>
        <taxon>Basidiomycota</taxon>
        <taxon>Agaricomycotina</taxon>
        <taxon>Agaricomycetes</taxon>
        <taxon>Agaricomycetidae</taxon>
        <taxon>Agaricales</taxon>
        <taxon>Agaricineae</taxon>
        <taxon>Hymenogastraceae</taxon>
        <taxon>Gymnopilus</taxon>
    </lineage>
</organism>
<accession>A0A409Y1T8</accession>
<keyword evidence="3" id="KW-1185">Reference proteome</keyword>
<keyword evidence="1" id="KW-1133">Transmembrane helix</keyword>
<dbReference type="InParanoid" id="A0A409Y1T8"/>
<dbReference type="EMBL" id="NHYE01001304">
    <property type="protein sequence ID" value="PPQ96996.1"/>
    <property type="molecule type" value="Genomic_DNA"/>
</dbReference>
<evidence type="ECO:0000256" key="1">
    <source>
        <dbReference type="SAM" id="Phobius"/>
    </source>
</evidence>
<keyword evidence="1" id="KW-0472">Membrane</keyword>
<evidence type="ECO:0000313" key="3">
    <source>
        <dbReference type="Proteomes" id="UP000284706"/>
    </source>
</evidence>
<keyword evidence="1" id="KW-0812">Transmembrane</keyword>
<reference evidence="2 3" key="1">
    <citation type="journal article" date="2018" name="Evol. Lett.">
        <title>Horizontal gene cluster transfer increased hallucinogenic mushroom diversity.</title>
        <authorList>
            <person name="Reynolds H.T."/>
            <person name="Vijayakumar V."/>
            <person name="Gluck-Thaler E."/>
            <person name="Korotkin H.B."/>
            <person name="Matheny P.B."/>
            <person name="Slot J.C."/>
        </authorList>
    </citation>
    <scope>NUCLEOTIDE SEQUENCE [LARGE SCALE GENOMIC DNA]</scope>
    <source>
        <strain evidence="2 3">SRW20</strain>
    </source>
</reference>
<proteinExistence type="predicted"/>
<gene>
    <name evidence="2" type="ORF">CVT26_006424</name>
</gene>
<dbReference type="Proteomes" id="UP000284706">
    <property type="component" value="Unassembled WGS sequence"/>
</dbReference>
<feature type="transmembrane region" description="Helical" evidence="1">
    <location>
        <begin position="181"/>
        <end position="201"/>
    </location>
</feature>
<feature type="transmembrane region" description="Helical" evidence="1">
    <location>
        <begin position="126"/>
        <end position="147"/>
    </location>
</feature>
<dbReference type="AlphaFoldDB" id="A0A409Y1T8"/>
<sequence>MFEEYLKPDDSTSWGALTSIKYTLLLFDAALRIPIDQLKTDLDCSIFISSARSRLEGATFLAAILLSYSGNLGVVSERVLSQLEGPGLTIVPRTRTNAWTFAWSFSVLGITRICNLKFKGAEVPMGAYILALGFFQVVIGHIGIFTWTPVNAVEALGEPRETHADNDWMDENLTASCSPALAWQGIMVITYALLLIVHGSSSNSDSDTAERRKFEDKKKAEAIFFVMWAMTEGLLMLMIGFGGVKARDGRKIAVQVRKALIMAGAIVSGVDAYPHQGHGGGDG</sequence>
<protein>
    <submittedName>
        <fullName evidence="2">Uncharacterized protein</fullName>
    </submittedName>
</protein>
<comment type="caution">
    <text evidence="2">The sequence shown here is derived from an EMBL/GenBank/DDBJ whole genome shotgun (WGS) entry which is preliminary data.</text>
</comment>
<name>A0A409Y1T8_9AGAR</name>
<feature type="transmembrane region" description="Helical" evidence="1">
    <location>
        <begin position="222"/>
        <end position="244"/>
    </location>
</feature>